<comment type="caution">
    <text evidence="1">The sequence shown here is derived from an EMBL/GenBank/DDBJ whole genome shotgun (WGS) entry which is preliminary data.</text>
</comment>
<dbReference type="RefSeq" id="WP_255925723.1">
    <property type="nucleotide sequence ID" value="NZ_JANFNH010000004.1"/>
</dbReference>
<evidence type="ECO:0000313" key="2">
    <source>
        <dbReference type="Proteomes" id="UP001206206"/>
    </source>
</evidence>
<accession>A0ABT1P8N0</accession>
<evidence type="ECO:0000313" key="1">
    <source>
        <dbReference type="EMBL" id="MCQ4041722.1"/>
    </source>
</evidence>
<reference evidence="1 2" key="1">
    <citation type="submission" date="2022-06" db="EMBL/GenBank/DDBJ databases">
        <title>Draft genome sequence of type strain Streptomyces rubrisoli DSM 42083.</title>
        <authorList>
            <person name="Duangmal K."/>
            <person name="Klaysubun C."/>
        </authorList>
    </citation>
    <scope>NUCLEOTIDE SEQUENCE [LARGE SCALE GENOMIC DNA]</scope>
    <source>
        <strain evidence="1 2">DSM 42083</strain>
    </source>
</reference>
<protein>
    <submittedName>
        <fullName evidence="1">I78 family peptidase inhibitor</fullName>
    </submittedName>
</protein>
<dbReference type="EMBL" id="JANFNH010000004">
    <property type="protein sequence ID" value="MCQ4041722.1"/>
    <property type="molecule type" value="Genomic_DNA"/>
</dbReference>
<dbReference type="Pfam" id="PF11720">
    <property type="entry name" value="Inhibitor_I78"/>
    <property type="match status" value="1"/>
</dbReference>
<dbReference type="Gene3D" id="3.30.10.10">
    <property type="entry name" value="Trypsin Inhibitor V, subunit A"/>
    <property type="match status" value="1"/>
</dbReference>
<keyword evidence="2" id="KW-1185">Reference proteome</keyword>
<sequence length="74" mass="8013">MAPSAPSPTPGPVPEDNIERYVGMTPREAERTAVRHGWTTVRALPPDAVITLEYLAGRLNLTVQDGVVTRCWAG</sequence>
<dbReference type="Proteomes" id="UP001206206">
    <property type="component" value="Unassembled WGS sequence"/>
</dbReference>
<gene>
    <name evidence="1" type="ORF">NON19_06705</name>
</gene>
<dbReference type="InterPro" id="IPR021719">
    <property type="entry name" value="Prot_inh_I78"/>
</dbReference>
<name>A0ABT1P8N0_9ACTN</name>
<organism evidence="1 2">
    <name type="scientific">Streptantibioticus rubrisoli</name>
    <dbReference type="NCBI Taxonomy" id="1387313"/>
    <lineage>
        <taxon>Bacteria</taxon>
        <taxon>Bacillati</taxon>
        <taxon>Actinomycetota</taxon>
        <taxon>Actinomycetes</taxon>
        <taxon>Kitasatosporales</taxon>
        <taxon>Streptomycetaceae</taxon>
        <taxon>Streptantibioticus</taxon>
    </lineage>
</organism>
<proteinExistence type="predicted"/>